<proteinExistence type="predicted"/>
<dbReference type="AlphaFoldDB" id="A0A1N6NL44"/>
<reference evidence="2" key="1">
    <citation type="submission" date="2017-01" db="EMBL/GenBank/DDBJ databases">
        <authorList>
            <person name="Varghese N."/>
            <person name="Submissions S."/>
        </authorList>
    </citation>
    <scope>NUCLEOTIDE SEQUENCE [LARGE SCALE GENOMIC DNA]</scope>
    <source>
        <strain evidence="2">ATCC 51758</strain>
    </source>
</reference>
<dbReference type="Proteomes" id="UP000186819">
    <property type="component" value="Unassembled WGS sequence"/>
</dbReference>
<organism evidence="1 2">
    <name type="scientific">Aromatoleum tolulyticum</name>
    <dbReference type="NCBI Taxonomy" id="34027"/>
    <lineage>
        <taxon>Bacteria</taxon>
        <taxon>Pseudomonadati</taxon>
        <taxon>Pseudomonadota</taxon>
        <taxon>Betaproteobacteria</taxon>
        <taxon>Rhodocyclales</taxon>
        <taxon>Rhodocyclaceae</taxon>
        <taxon>Aromatoleum</taxon>
    </lineage>
</organism>
<accession>A0A1N6NL44</accession>
<protein>
    <submittedName>
        <fullName evidence="1">Uncharacterized protein</fullName>
    </submittedName>
</protein>
<dbReference type="EMBL" id="FTMD01000001">
    <property type="protein sequence ID" value="SIP92790.1"/>
    <property type="molecule type" value="Genomic_DNA"/>
</dbReference>
<keyword evidence="2" id="KW-1185">Reference proteome</keyword>
<name>A0A1N6NL44_9RHOO</name>
<sequence length="32" mass="3484">MNVVTDAVTYFAGREPQSLGDWLAVNRTALTS</sequence>
<gene>
    <name evidence="1" type="ORF">SAMN05421829_101351</name>
</gene>
<evidence type="ECO:0000313" key="2">
    <source>
        <dbReference type="Proteomes" id="UP000186819"/>
    </source>
</evidence>
<evidence type="ECO:0000313" key="1">
    <source>
        <dbReference type="EMBL" id="SIP92790.1"/>
    </source>
</evidence>